<organism evidence="7 8">
    <name type="scientific">Panagrellus redivivus</name>
    <name type="common">Microworm</name>
    <dbReference type="NCBI Taxonomy" id="6233"/>
    <lineage>
        <taxon>Eukaryota</taxon>
        <taxon>Metazoa</taxon>
        <taxon>Ecdysozoa</taxon>
        <taxon>Nematoda</taxon>
        <taxon>Chromadorea</taxon>
        <taxon>Rhabditida</taxon>
        <taxon>Tylenchina</taxon>
        <taxon>Panagrolaimomorpha</taxon>
        <taxon>Panagrolaimoidea</taxon>
        <taxon>Panagrolaimidae</taxon>
        <taxon>Panagrellus</taxon>
    </lineage>
</organism>
<dbReference type="PIRSF" id="PIRSF039099">
    <property type="entry name" value="APP-BP1"/>
    <property type="match status" value="1"/>
</dbReference>
<dbReference type="GO" id="GO:0045116">
    <property type="term" value="P:protein neddylation"/>
    <property type="evidence" value="ECO:0007669"/>
    <property type="project" value="UniProtKB-UniRule"/>
</dbReference>
<evidence type="ECO:0000313" key="7">
    <source>
        <dbReference type="Proteomes" id="UP000492821"/>
    </source>
</evidence>
<evidence type="ECO:0000256" key="1">
    <source>
        <dbReference type="ARBA" id="ARBA00005032"/>
    </source>
</evidence>
<dbReference type="UniPathway" id="UPA00885"/>
<protein>
    <recommendedName>
        <fullName evidence="3 5">NEDD8-activating enzyme E1 regulatory subunit</fullName>
    </recommendedName>
</protein>
<dbReference type="PANTHER" id="PTHR10953:SF29">
    <property type="entry name" value="NEDD8-ACTIVATING ENZYME E1 REGULATORY SUBUNIT"/>
    <property type="match status" value="1"/>
</dbReference>
<dbReference type="GO" id="GO:0005737">
    <property type="term" value="C:cytoplasm"/>
    <property type="evidence" value="ECO:0007669"/>
    <property type="project" value="TreeGrafter"/>
</dbReference>
<sequence>MVDTARYDRQIRLWGEEGQTSIQSTSVCVLGSSGLSTEILKNLILPGIKSFHIIDDAVVDITDLGNNFFLEMDDVGKPRAEAVVRLLSELNPSVKGSFSKQNPALVEKKDLLNYSIVISTCLPTSHLLPIADFLFDSGVPLINARICGLFGYFRLSFNTHSVYNAHVEYPMHDLRLDQPLPEVLKLNAANDLTKMSYTDHSHTPYLYLLLQALDAWREKTGDGNAFPKTYAERKQIVAILMDWQRPDEKGIIDEQNFIEAKEAIPRALFPTKIPANVLTVFEHPLSNPENLDENNANWFWILAGALKLFVDQNGVLPLSGQLPDMTSDSKRYAELLNVYRNAALEDANSVYEFALFIKKTVVGSDIDSHFITPHAVQQFCKNAAFISVQTGTNLKDEEAAGIEKILSVIEDPQLTEIPRRVDPLVWLVLSKAGDSFYAGKNRFPGTNGVPRAIDRDDLAKRVSQLIAATGNDDLIKRASELVPQEAINEMVRYGASEPPAFSAVMGGIVAQEAIKLATHQYLPVDNTFVLDAHSQNGKTIRL</sequence>
<dbReference type="Proteomes" id="UP000492821">
    <property type="component" value="Unassembled WGS sequence"/>
</dbReference>
<evidence type="ECO:0000256" key="4">
    <source>
        <dbReference type="ARBA" id="ARBA00022786"/>
    </source>
</evidence>
<dbReference type="AlphaFoldDB" id="A0A7E4VP04"/>
<reference evidence="7" key="1">
    <citation type="journal article" date="2013" name="Genetics">
        <title>The draft genome and transcriptome of Panagrellus redivivus are shaped by the harsh demands of a free-living lifestyle.</title>
        <authorList>
            <person name="Srinivasan J."/>
            <person name="Dillman A.R."/>
            <person name="Macchietto M.G."/>
            <person name="Heikkinen L."/>
            <person name="Lakso M."/>
            <person name="Fracchia K.M."/>
            <person name="Antoshechkin I."/>
            <person name="Mortazavi A."/>
            <person name="Wong G."/>
            <person name="Sternberg P.W."/>
        </authorList>
    </citation>
    <scope>NUCLEOTIDE SEQUENCE [LARGE SCALE GENOMIC DNA]</scope>
    <source>
        <strain evidence="7">MT8872</strain>
    </source>
</reference>
<name>A0A7E4VP04_PANRE</name>
<keyword evidence="7" id="KW-1185">Reference proteome</keyword>
<dbReference type="InterPro" id="IPR000594">
    <property type="entry name" value="ThiF_NAD_FAD-bd"/>
</dbReference>
<dbReference type="PANTHER" id="PTHR10953">
    <property type="entry name" value="UBIQUITIN-ACTIVATING ENZYME E1"/>
    <property type="match status" value="1"/>
</dbReference>
<dbReference type="InterPro" id="IPR045886">
    <property type="entry name" value="ThiF/MoeB/HesA"/>
</dbReference>
<dbReference type="InterPro" id="IPR030667">
    <property type="entry name" value="APP-BP1"/>
</dbReference>
<evidence type="ECO:0000313" key="8">
    <source>
        <dbReference type="WBParaSite" id="Pan_g23275.t1"/>
    </source>
</evidence>
<feature type="domain" description="THIF-type NAD/FAD binding fold" evidence="6">
    <location>
        <begin position="7"/>
        <end position="537"/>
    </location>
</feature>
<dbReference type="Gene3D" id="3.40.50.720">
    <property type="entry name" value="NAD(P)-binding Rossmann-like Domain"/>
    <property type="match status" value="2"/>
</dbReference>
<proteinExistence type="inferred from homology"/>
<evidence type="ECO:0000259" key="6">
    <source>
        <dbReference type="Pfam" id="PF00899"/>
    </source>
</evidence>
<dbReference type="SUPFAM" id="SSF69572">
    <property type="entry name" value="Activating enzymes of the ubiquitin-like proteins"/>
    <property type="match status" value="1"/>
</dbReference>
<reference evidence="8" key="2">
    <citation type="submission" date="2020-10" db="UniProtKB">
        <authorList>
            <consortium name="WormBaseParasite"/>
        </authorList>
    </citation>
    <scope>IDENTIFICATION</scope>
</reference>
<dbReference type="Pfam" id="PF00899">
    <property type="entry name" value="ThiF"/>
    <property type="match status" value="1"/>
</dbReference>
<evidence type="ECO:0000256" key="3">
    <source>
        <dbReference type="ARBA" id="ARBA00015407"/>
    </source>
</evidence>
<evidence type="ECO:0000256" key="5">
    <source>
        <dbReference type="PIRNR" id="PIRNR039099"/>
    </source>
</evidence>
<accession>A0A7E4VP04</accession>
<comment type="pathway">
    <text evidence="1 5">Protein modification; protein neddylation.</text>
</comment>
<dbReference type="GO" id="GO:0019781">
    <property type="term" value="F:NEDD8 activating enzyme activity"/>
    <property type="evidence" value="ECO:0007669"/>
    <property type="project" value="UniProtKB-UniRule"/>
</dbReference>
<dbReference type="WBParaSite" id="Pan_g23275.t1">
    <property type="protein sequence ID" value="Pan_g23275.t1"/>
    <property type="gene ID" value="Pan_g23275"/>
</dbReference>
<comment type="similarity">
    <text evidence="2 5">Belongs to the ubiquitin-activating E1 family. ULA1 subfamily.</text>
</comment>
<keyword evidence="4 5" id="KW-0833">Ubl conjugation pathway</keyword>
<evidence type="ECO:0000256" key="2">
    <source>
        <dbReference type="ARBA" id="ARBA00006868"/>
    </source>
</evidence>
<dbReference type="InterPro" id="IPR035985">
    <property type="entry name" value="Ubiquitin-activating_enz"/>
</dbReference>